<dbReference type="InterPro" id="IPR010310">
    <property type="entry name" value="T7SS_ESAT-6-like"/>
</dbReference>
<dbReference type="RefSeq" id="WP_350724922.1">
    <property type="nucleotide sequence ID" value="NZ_JBEPCO010000061.1"/>
</dbReference>
<organism evidence="1 2">
    <name type="scientific">Streptomyces flaveolus</name>
    <dbReference type="NCBI Taxonomy" id="67297"/>
    <lineage>
        <taxon>Bacteria</taxon>
        <taxon>Bacillati</taxon>
        <taxon>Actinomycetota</taxon>
        <taxon>Actinomycetes</taxon>
        <taxon>Kitasatosporales</taxon>
        <taxon>Streptomycetaceae</taxon>
        <taxon>Streptomyces</taxon>
    </lineage>
</organism>
<dbReference type="Gene3D" id="1.10.287.1060">
    <property type="entry name" value="ESAT-6-like"/>
    <property type="match status" value="1"/>
</dbReference>
<comment type="caution">
    <text evidence="1">The sequence shown here is derived from an EMBL/GenBank/DDBJ whole genome shotgun (WGS) entry which is preliminary data.</text>
</comment>
<accession>A0ABV1VMC8</accession>
<evidence type="ECO:0000313" key="1">
    <source>
        <dbReference type="EMBL" id="MER6907632.1"/>
    </source>
</evidence>
<reference evidence="1 2" key="1">
    <citation type="submission" date="2024-06" db="EMBL/GenBank/DDBJ databases">
        <title>The Natural Products Discovery Center: Release of the First 8490 Sequenced Strains for Exploring Actinobacteria Biosynthetic Diversity.</title>
        <authorList>
            <person name="Kalkreuter E."/>
            <person name="Kautsar S.A."/>
            <person name="Yang D."/>
            <person name="Bader C.D."/>
            <person name="Teijaro C.N."/>
            <person name="Fluegel L."/>
            <person name="Davis C.M."/>
            <person name="Simpson J.R."/>
            <person name="Lauterbach L."/>
            <person name="Steele A.D."/>
            <person name="Gui C."/>
            <person name="Meng S."/>
            <person name="Li G."/>
            <person name="Viehrig K."/>
            <person name="Ye F."/>
            <person name="Su P."/>
            <person name="Kiefer A.F."/>
            <person name="Nichols A."/>
            <person name="Cepeda A.J."/>
            <person name="Yan W."/>
            <person name="Fan B."/>
            <person name="Jiang Y."/>
            <person name="Adhikari A."/>
            <person name="Zheng C.-J."/>
            <person name="Schuster L."/>
            <person name="Cowan T.M."/>
            <person name="Smanski M.J."/>
            <person name="Chevrette M.G."/>
            <person name="De Carvalho L.P.S."/>
            <person name="Shen B."/>
        </authorList>
    </citation>
    <scope>NUCLEOTIDE SEQUENCE [LARGE SCALE GENOMIC DNA]</scope>
    <source>
        <strain evidence="1 2">NPDC000632</strain>
    </source>
</reference>
<name>A0ABV1VMC8_9ACTN</name>
<sequence>MGAAEDGIYIDHGQALTFVEEMMQQTTNIARVIGDLEGELAAIVGSWLGPDRQVYDRVQRTWNAEVQALSTILQRHATTLNQVSDQYKQTVMQNAQGFEEIRF</sequence>
<gene>
    <name evidence="1" type="ORF">ABT322_28690</name>
</gene>
<protein>
    <submittedName>
        <fullName evidence="1">WXG100 family type VII secretion target</fullName>
    </submittedName>
</protein>
<dbReference type="InterPro" id="IPR036689">
    <property type="entry name" value="ESAT-6-like_sf"/>
</dbReference>
<dbReference type="Pfam" id="PF06013">
    <property type="entry name" value="WXG100"/>
    <property type="match status" value="1"/>
</dbReference>
<evidence type="ECO:0000313" key="2">
    <source>
        <dbReference type="Proteomes" id="UP001490330"/>
    </source>
</evidence>
<dbReference type="SUPFAM" id="SSF140453">
    <property type="entry name" value="EsxAB dimer-like"/>
    <property type="match status" value="1"/>
</dbReference>
<dbReference type="EMBL" id="JBEPCV010000034">
    <property type="protein sequence ID" value="MER6907632.1"/>
    <property type="molecule type" value="Genomic_DNA"/>
</dbReference>
<proteinExistence type="predicted"/>
<dbReference type="Proteomes" id="UP001490330">
    <property type="component" value="Unassembled WGS sequence"/>
</dbReference>
<keyword evidence="2" id="KW-1185">Reference proteome</keyword>